<keyword evidence="3" id="KW-0804">Transcription</keyword>
<dbReference type="Proteomes" id="UP000219559">
    <property type="component" value="Unassembled WGS sequence"/>
</dbReference>
<dbReference type="SUPFAM" id="SSF47413">
    <property type="entry name" value="lambda repressor-like DNA-binding domains"/>
    <property type="match status" value="1"/>
</dbReference>
<dbReference type="CDD" id="cd06267">
    <property type="entry name" value="PBP1_LacI_sugar_binding-like"/>
    <property type="match status" value="1"/>
</dbReference>
<dbReference type="InterPro" id="IPR010982">
    <property type="entry name" value="Lambda_DNA-bd_dom_sf"/>
</dbReference>
<dbReference type="InterPro" id="IPR028082">
    <property type="entry name" value="Peripla_BP_I"/>
</dbReference>
<keyword evidence="2" id="KW-0238">DNA-binding</keyword>
<protein>
    <recommendedName>
        <fullName evidence="4">HTH lacI-type domain-containing protein</fullName>
    </recommendedName>
</protein>
<dbReference type="Pfam" id="PF13377">
    <property type="entry name" value="Peripla_BP_3"/>
    <property type="match status" value="1"/>
</dbReference>
<dbReference type="GO" id="GO:0000976">
    <property type="term" value="F:transcription cis-regulatory region binding"/>
    <property type="evidence" value="ECO:0007669"/>
    <property type="project" value="TreeGrafter"/>
</dbReference>
<dbReference type="PANTHER" id="PTHR30146">
    <property type="entry name" value="LACI-RELATED TRANSCRIPTIONAL REPRESSOR"/>
    <property type="match status" value="1"/>
</dbReference>
<dbReference type="InterPro" id="IPR000843">
    <property type="entry name" value="HTH_LacI"/>
</dbReference>
<comment type="caution">
    <text evidence="5">The sequence shown here is derived from an EMBL/GenBank/DDBJ whole genome shotgun (WGS) entry which is preliminary data.</text>
</comment>
<dbReference type="InterPro" id="IPR046335">
    <property type="entry name" value="LacI/GalR-like_sensor"/>
</dbReference>
<evidence type="ECO:0000313" key="6">
    <source>
        <dbReference type="Proteomes" id="UP000219559"/>
    </source>
</evidence>
<accession>A0A2A4G3F2</accession>
<feature type="domain" description="HTH lacI-type" evidence="4">
    <location>
        <begin position="5"/>
        <end position="59"/>
    </location>
</feature>
<reference evidence="5 6" key="1">
    <citation type="submission" date="2017-04" db="EMBL/GenBank/DDBJ databases">
        <title>A new member of the family Flavobacteriaceae isolated from ascidians.</title>
        <authorList>
            <person name="Chen L."/>
        </authorList>
    </citation>
    <scope>NUCLEOTIDE SEQUENCE [LARGE SCALE GENOMIC DNA]</scope>
    <source>
        <strain evidence="5 6">HQA918</strain>
    </source>
</reference>
<dbReference type="SMART" id="SM00354">
    <property type="entry name" value="HTH_LACI"/>
    <property type="match status" value="1"/>
</dbReference>
<keyword evidence="6" id="KW-1185">Reference proteome</keyword>
<dbReference type="Gene3D" id="1.10.260.40">
    <property type="entry name" value="lambda repressor-like DNA-binding domains"/>
    <property type="match status" value="1"/>
</dbReference>
<sequence>MAKYSSITDIAKALGLSPSTVSRALNDHYSISGKTKERVWNYAKETGFQKNLNAANLLHGKSKVIGVLVPEATSHFFATLISGTRNGLAGSGYDLIILESNESYEQEVRNLRYLCSMRVDGILYAPSVATTDFSHLDLVQKNKIPFVNIDREVQGFHCCKVLLDDGYGARLAVEHLIQRGARRIAHLAGPKEVTNAAQRLQAYKDVLQEHHIPFDSALVAFSDFRMPSSAPAISRLFDQKPEAIFCVNDETALGCMAEARKRKLKVPDDVLVVGFDDEIYSQYFNPGLTTVHSPIDQMAQMAVKKCLRLIQDFDAVVVERMVLQPELIIRKSSLRKKN</sequence>
<organism evidence="5 6">
    <name type="scientific">Sediminicola luteus</name>
    <dbReference type="NCBI Taxonomy" id="319238"/>
    <lineage>
        <taxon>Bacteria</taxon>
        <taxon>Pseudomonadati</taxon>
        <taxon>Bacteroidota</taxon>
        <taxon>Flavobacteriia</taxon>
        <taxon>Flavobacteriales</taxon>
        <taxon>Flavobacteriaceae</taxon>
        <taxon>Sediminicola</taxon>
    </lineage>
</organism>
<dbReference type="PROSITE" id="PS50932">
    <property type="entry name" value="HTH_LACI_2"/>
    <property type="match status" value="1"/>
</dbReference>
<dbReference type="EMBL" id="NBWU01000005">
    <property type="protein sequence ID" value="PCE63207.1"/>
    <property type="molecule type" value="Genomic_DNA"/>
</dbReference>
<name>A0A2A4G3F2_9FLAO</name>
<dbReference type="OrthoDB" id="9768806at2"/>
<dbReference type="SUPFAM" id="SSF53822">
    <property type="entry name" value="Periplasmic binding protein-like I"/>
    <property type="match status" value="1"/>
</dbReference>
<proteinExistence type="predicted"/>
<gene>
    <name evidence="5" type="ORF">B7P33_13330</name>
</gene>
<dbReference type="Pfam" id="PF00356">
    <property type="entry name" value="LacI"/>
    <property type="match status" value="1"/>
</dbReference>
<dbReference type="Gene3D" id="3.40.50.2300">
    <property type="match status" value="2"/>
</dbReference>
<evidence type="ECO:0000313" key="5">
    <source>
        <dbReference type="EMBL" id="PCE63207.1"/>
    </source>
</evidence>
<evidence type="ECO:0000256" key="2">
    <source>
        <dbReference type="ARBA" id="ARBA00023125"/>
    </source>
</evidence>
<dbReference type="AlphaFoldDB" id="A0A2A4G3F2"/>
<evidence type="ECO:0000256" key="1">
    <source>
        <dbReference type="ARBA" id="ARBA00023015"/>
    </source>
</evidence>
<dbReference type="GO" id="GO:0003700">
    <property type="term" value="F:DNA-binding transcription factor activity"/>
    <property type="evidence" value="ECO:0007669"/>
    <property type="project" value="TreeGrafter"/>
</dbReference>
<dbReference type="PANTHER" id="PTHR30146:SF109">
    <property type="entry name" value="HTH-TYPE TRANSCRIPTIONAL REGULATOR GALS"/>
    <property type="match status" value="1"/>
</dbReference>
<keyword evidence="1" id="KW-0805">Transcription regulation</keyword>
<evidence type="ECO:0000256" key="3">
    <source>
        <dbReference type="ARBA" id="ARBA00023163"/>
    </source>
</evidence>
<dbReference type="CDD" id="cd01392">
    <property type="entry name" value="HTH_LacI"/>
    <property type="match status" value="1"/>
</dbReference>
<dbReference type="RefSeq" id="WP_097443156.1">
    <property type="nucleotide sequence ID" value="NZ_NBWU01000005.1"/>
</dbReference>
<evidence type="ECO:0000259" key="4">
    <source>
        <dbReference type="PROSITE" id="PS50932"/>
    </source>
</evidence>